<comment type="function">
    <text evidence="7">Single strand-specific metallo-endoribonuclease involved in late-stage 70S ribosome quality control and in maturation of the 3' terminus of the 16S rRNA.</text>
</comment>
<keyword evidence="7" id="KW-0963">Cytoplasm</keyword>
<dbReference type="InterPro" id="IPR002036">
    <property type="entry name" value="YbeY"/>
</dbReference>
<feature type="binding site" evidence="7">
    <location>
        <position position="123"/>
    </location>
    <ligand>
        <name>Zn(2+)</name>
        <dbReference type="ChEBI" id="CHEBI:29105"/>
        <note>catalytic</note>
    </ligand>
</feature>
<dbReference type="SUPFAM" id="SSF55486">
    <property type="entry name" value="Metalloproteases ('zincins'), catalytic domain"/>
    <property type="match status" value="1"/>
</dbReference>
<name>A0A1H2DYK7_9PROT</name>
<evidence type="ECO:0000256" key="3">
    <source>
        <dbReference type="ARBA" id="ARBA00022723"/>
    </source>
</evidence>
<evidence type="ECO:0000256" key="1">
    <source>
        <dbReference type="ARBA" id="ARBA00010875"/>
    </source>
</evidence>
<dbReference type="GO" id="GO:0004521">
    <property type="term" value="F:RNA endonuclease activity"/>
    <property type="evidence" value="ECO:0007669"/>
    <property type="project" value="UniProtKB-UniRule"/>
</dbReference>
<dbReference type="RefSeq" id="WP_074701576.1">
    <property type="nucleotide sequence ID" value="NZ_CP013341.1"/>
</dbReference>
<comment type="subcellular location">
    <subcellularLocation>
        <location evidence="7">Cytoplasm</location>
    </subcellularLocation>
</comment>
<sequence length="168" mass="19302">MKSTTNKPGNPDRFVQRTNSFRLMVQYATECTAVPSRPQFRRWTKIALMQEAEVVLRLVDEKEGRELNQQFRNKNYATNVLTFVYDDAEPLTGDIILCAPVINKEAQQQDKNLMAHYAHLTIHGILHLQGYDHIEDSDAACMEQLEIQILTKLGFTNPYLEYGNANIV</sequence>
<keyword evidence="6 7" id="KW-0862">Zinc</keyword>
<keyword evidence="3 7" id="KW-0479">Metal-binding</keyword>
<reference evidence="9" key="1">
    <citation type="submission" date="2016-10" db="EMBL/GenBank/DDBJ databases">
        <authorList>
            <person name="Varghese N."/>
            <person name="Submissions S."/>
        </authorList>
    </citation>
    <scope>NUCLEOTIDE SEQUENCE [LARGE SCALE GENOMIC DNA]</scope>
    <source>
        <strain evidence="9">Nm10</strain>
    </source>
</reference>
<dbReference type="EMBL" id="FNLN01000007">
    <property type="protein sequence ID" value="SDT87904.1"/>
    <property type="molecule type" value="Genomic_DNA"/>
</dbReference>
<dbReference type="Proteomes" id="UP000182882">
    <property type="component" value="Unassembled WGS sequence"/>
</dbReference>
<protein>
    <recommendedName>
        <fullName evidence="7">Endoribonuclease YbeY</fullName>
        <ecNumber evidence="7">3.1.-.-</ecNumber>
    </recommendedName>
</protein>
<dbReference type="Gene3D" id="3.40.390.30">
    <property type="entry name" value="Metalloproteases ('zincins'), catalytic domain"/>
    <property type="match status" value="1"/>
</dbReference>
<keyword evidence="7" id="KW-0690">Ribosome biogenesis</keyword>
<keyword evidence="9" id="KW-1185">Reference proteome</keyword>
<evidence type="ECO:0000256" key="4">
    <source>
        <dbReference type="ARBA" id="ARBA00022759"/>
    </source>
</evidence>
<evidence type="ECO:0000256" key="5">
    <source>
        <dbReference type="ARBA" id="ARBA00022801"/>
    </source>
</evidence>
<keyword evidence="4 7" id="KW-0255">Endonuclease</keyword>
<keyword evidence="2 7" id="KW-0540">Nuclease</keyword>
<dbReference type="GO" id="GO:0005737">
    <property type="term" value="C:cytoplasm"/>
    <property type="evidence" value="ECO:0007669"/>
    <property type="project" value="UniProtKB-SubCell"/>
</dbReference>
<dbReference type="GO" id="GO:0004222">
    <property type="term" value="F:metalloendopeptidase activity"/>
    <property type="evidence" value="ECO:0007669"/>
    <property type="project" value="InterPro"/>
</dbReference>
<comment type="cofactor">
    <cofactor evidence="7">
        <name>Zn(2+)</name>
        <dbReference type="ChEBI" id="CHEBI:29105"/>
    </cofactor>
    <text evidence="7">Binds 1 zinc ion.</text>
</comment>
<evidence type="ECO:0000313" key="9">
    <source>
        <dbReference type="Proteomes" id="UP000182882"/>
    </source>
</evidence>
<dbReference type="GO" id="GO:0006364">
    <property type="term" value="P:rRNA processing"/>
    <property type="evidence" value="ECO:0007669"/>
    <property type="project" value="UniProtKB-UniRule"/>
</dbReference>
<dbReference type="HAMAP" id="MF_00009">
    <property type="entry name" value="Endoribonucl_YbeY"/>
    <property type="match status" value="1"/>
</dbReference>
<dbReference type="PANTHER" id="PTHR46986:SF1">
    <property type="entry name" value="ENDORIBONUCLEASE YBEY, CHLOROPLASTIC"/>
    <property type="match status" value="1"/>
</dbReference>
<evidence type="ECO:0000313" key="8">
    <source>
        <dbReference type="EMBL" id="SDT87904.1"/>
    </source>
</evidence>
<dbReference type="GO" id="GO:0008270">
    <property type="term" value="F:zinc ion binding"/>
    <property type="evidence" value="ECO:0007669"/>
    <property type="project" value="UniProtKB-UniRule"/>
</dbReference>
<dbReference type="EC" id="3.1.-.-" evidence="7"/>
<feature type="binding site" evidence="7">
    <location>
        <position position="127"/>
    </location>
    <ligand>
        <name>Zn(2+)</name>
        <dbReference type="ChEBI" id="CHEBI:29105"/>
        <note>catalytic</note>
    </ligand>
</feature>
<dbReference type="AlphaFoldDB" id="A0A1H2DYK7"/>
<dbReference type="InterPro" id="IPR020549">
    <property type="entry name" value="YbeY_CS"/>
</dbReference>
<evidence type="ECO:0000256" key="6">
    <source>
        <dbReference type="ARBA" id="ARBA00022833"/>
    </source>
</evidence>
<dbReference type="PROSITE" id="PS01306">
    <property type="entry name" value="UPF0054"/>
    <property type="match status" value="1"/>
</dbReference>
<dbReference type="Pfam" id="PF02130">
    <property type="entry name" value="YbeY"/>
    <property type="match status" value="1"/>
</dbReference>
<gene>
    <name evidence="7" type="primary">ybeY</name>
    <name evidence="8" type="ORF">SAMN05216406_10781</name>
</gene>
<evidence type="ECO:0000256" key="2">
    <source>
        <dbReference type="ARBA" id="ARBA00022722"/>
    </source>
</evidence>
<keyword evidence="7" id="KW-0698">rRNA processing</keyword>
<proteinExistence type="inferred from homology"/>
<dbReference type="NCBIfam" id="TIGR00043">
    <property type="entry name" value="rRNA maturation RNase YbeY"/>
    <property type="match status" value="1"/>
</dbReference>
<comment type="similarity">
    <text evidence="1 7">Belongs to the endoribonuclease YbeY family.</text>
</comment>
<accession>A0A1H2DYK7</accession>
<keyword evidence="5 7" id="KW-0378">Hydrolase</keyword>
<dbReference type="InterPro" id="IPR023091">
    <property type="entry name" value="MetalPrtase_cat_dom_sf_prd"/>
</dbReference>
<evidence type="ECO:0000256" key="7">
    <source>
        <dbReference type="HAMAP-Rule" id="MF_00009"/>
    </source>
</evidence>
<dbReference type="PANTHER" id="PTHR46986">
    <property type="entry name" value="ENDORIBONUCLEASE YBEY, CHLOROPLASTIC"/>
    <property type="match status" value="1"/>
</dbReference>
<organism evidence="8 9">
    <name type="scientific">Nitrosomonas ureae</name>
    <dbReference type="NCBI Taxonomy" id="44577"/>
    <lineage>
        <taxon>Bacteria</taxon>
        <taxon>Pseudomonadati</taxon>
        <taxon>Pseudomonadota</taxon>
        <taxon>Betaproteobacteria</taxon>
        <taxon>Nitrosomonadales</taxon>
        <taxon>Nitrosomonadaceae</taxon>
        <taxon>Nitrosomonas</taxon>
    </lineage>
</organism>
<feature type="binding site" evidence="7">
    <location>
        <position position="133"/>
    </location>
    <ligand>
        <name>Zn(2+)</name>
        <dbReference type="ChEBI" id="CHEBI:29105"/>
        <note>catalytic</note>
    </ligand>
</feature>